<feature type="chain" id="PRO_5020818886" evidence="1">
    <location>
        <begin position="24"/>
        <end position="260"/>
    </location>
</feature>
<evidence type="ECO:0000259" key="2">
    <source>
        <dbReference type="Pfam" id="PF01738"/>
    </source>
</evidence>
<dbReference type="SUPFAM" id="SSF53474">
    <property type="entry name" value="alpha/beta-Hydrolases"/>
    <property type="match status" value="1"/>
</dbReference>
<sequence length="260" mass="28073">MRILRGMTATAVILAVLSVAAKAEIVTDSIRYSHDGEAFEGYAAYNDALGDEQPTVIIIHDWDGLGDYEKTRAEMLARSGYAAFAIDLYGTGIRPERVERRRELTNALYADRARMRALMQAGLEAAGTQQVMDTDNAVAIGYCFGGAALLELARSGAALDGFVSFHGGLGTPEEQNYEQVDGPLLILHGSSDQVAPMSEVANLTSRLDEDGATYTMEIYGGARHAFTDWGASDRYNASADLQSWAAMERFLGQALSEPAD</sequence>
<name>A0A4Q8D241_9GAMM</name>
<dbReference type="Pfam" id="PF01738">
    <property type="entry name" value="DLH"/>
    <property type="match status" value="1"/>
</dbReference>
<protein>
    <submittedName>
        <fullName evidence="3">Dienelactone hydrolase</fullName>
    </submittedName>
</protein>
<evidence type="ECO:0000256" key="1">
    <source>
        <dbReference type="SAM" id="SignalP"/>
    </source>
</evidence>
<proteinExistence type="predicted"/>
<keyword evidence="3" id="KW-0378">Hydrolase</keyword>
<keyword evidence="1" id="KW-0732">Signal</keyword>
<dbReference type="PANTHER" id="PTHR22946">
    <property type="entry name" value="DIENELACTONE HYDROLASE DOMAIN-CONTAINING PROTEIN-RELATED"/>
    <property type="match status" value="1"/>
</dbReference>
<dbReference type="EMBL" id="SHLI01000001">
    <property type="protein sequence ID" value="RZU99392.1"/>
    <property type="molecule type" value="Genomic_DNA"/>
</dbReference>
<evidence type="ECO:0000313" key="4">
    <source>
        <dbReference type="Proteomes" id="UP000292298"/>
    </source>
</evidence>
<dbReference type="InterPro" id="IPR050261">
    <property type="entry name" value="FrsA_esterase"/>
</dbReference>
<accession>A0A4Q8D241</accession>
<dbReference type="AlphaFoldDB" id="A0A4Q8D241"/>
<evidence type="ECO:0000313" key="3">
    <source>
        <dbReference type="EMBL" id="RZU99392.1"/>
    </source>
</evidence>
<reference evidence="3 4" key="1">
    <citation type="submission" date="2019-02" db="EMBL/GenBank/DDBJ databases">
        <title>Genomic Encyclopedia of Type Strains, Phase IV (KMG-IV): sequencing the most valuable type-strain genomes for metagenomic binning, comparative biology and taxonomic classification.</title>
        <authorList>
            <person name="Goeker M."/>
        </authorList>
    </citation>
    <scope>NUCLEOTIDE SEQUENCE [LARGE SCALE GENOMIC DNA]</scope>
    <source>
        <strain evidence="3 4">DSM 21056</strain>
    </source>
</reference>
<dbReference type="Proteomes" id="UP000292298">
    <property type="component" value="Unassembled WGS sequence"/>
</dbReference>
<keyword evidence="4" id="KW-1185">Reference proteome</keyword>
<dbReference type="InterPro" id="IPR029058">
    <property type="entry name" value="AB_hydrolase_fold"/>
</dbReference>
<dbReference type="Gene3D" id="3.40.50.1820">
    <property type="entry name" value="alpha/beta hydrolase"/>
    <property type="match status" value="1"/>
</dbReference>
<dbReference type="RefSeq" id="WP_211344914.1">
    <property type="nucleotide sequence ID" value="NZ_VMKO01000001.1"/>
</dbReference>
<dbReference type="GO" id="GO:0016787">
    <property type="term" value="F:hydrolase activity"/>
    <property type="evidence" value="ECO:0007669"/>
    <property type="project" value="UniProtKB-KW"/>
</dbReference>
<feature type="signal peptide" evidence="1">
    <location>
        <begin position="1"/>
        <end position="23"/>
    </location>
</feature>
<organism evidence="3 4">
    <name type="scientific">Spiribacter vilamensis</name>
    <dbReference type="NCBI Taxonomy" id="531306"/>
    <lineage>
        <taxon>Bacteria</taxon>
        <taxon>Pseudomonadati</taxon>
        <taxon>Pseudomonadota</taxon>
        <taxon>Gammaproteobacteria</taxon>
        <taxon>Chromatiales</taxon>
        <taxon>Ectothiorhodospiraceae</taxon>
        <taxon>Spiribacter</taxon>
    </lineage>
</organism>
<comment type="caution">
    <text evidence="3">The sequence shown here is derived from an EMBL/GenBank/DDBJ whole genome shotgun (WGS) entry which is preliminary data.</text>
</comment>
<feature type="domain" description="Dienelactone hydrolase" evidence="2">
    <location>
        <begin position="39"/>
        <end position="254"/>
    </location>
</feature>
<gene>
    <name evidence="3" type="ORF">EV698_1681</name>
</gene>
<dbReference type="InterPro" id="IPR002925">
    <property type="entry name" value="Dienelactn_hydro"/>
</dbReference>
<dbReference type="PANTHER" id="PTHR22946:SF0">
    <property type="entry name" value="DIENELACTONE HYDROLASE DOMAIN-CONTAINING PROTEIN"/>
    <property type="match status" value="1"/>
</dbReference>